<keyword evidence="4 7" id="KW-0812">Transmembrane</keyword>
<comment type="caution">
    <text evidence="9">The sequence shown here is derived from an EMBL/GenBank/DDBJ whole genome shotgun (WGS) entry which is preliminary data.</text>
</comment>
<dbReference type="Pfam" id="PF13190">
    <property type="entry name" value="PDGLE"/>
    <property type="match status" value="1"/>
</dbReference>
<feature type="transmembrane region" description="Helical" evidence="7">
    <location>
        <begin position="40"/>
        <end position="60"/>
    </location>
</feature>
<feature type="transmembrane region" description="Helical" evidence="7">
    <location>
        <begin position="206"/>
        <end position="226"/>
    </location>
</feature>
<reference evidence="9" key="2">
    <citation type="journal article" date="2021" name="PeerJ">
        <title>Extensive microbial diversity within the chicken gut microbiome revealed by metagenomics and culture.</title>
        <authorList>
            <person name="Gilroy R."/>
            <person name="Ravi A."/>
            <person name="Getino M."/>
            <person name="Pursley I."/>
            <person name="Horton D.L."/>
            <person name="Alikhan N.F."/>
            <person name="Baker D."/>
            <person name="Gharbi K."/>
            <person name="Hall N."/>
            <person name="Watson M."/>
            <person name="Adriaenssens E.M."/>
            <person name="Foster-Nyarko E."/>
            <person name="Jarju S."/>
            <person name="Secka A."/>
            <person name="Antonio M."/>
            <person name="Oren A."/>
            <person name="Chaudhuri R.R."/>
            <person name="La Ragione R."/>
            <person name="Hildebrand F."/>
            <person name="Pallen M.J."/>
        </authorList>
    </citation>
    <scope>NUCLEOTIDE SEQUENCE</scope>
    <source>
        <strain evidence="9">10192</strain>
    </source>
</reference>
<evidence type="ECO:0000256" key="5">
    <source>
        <dbReference type="ARBA" id="ARBA00022989"/>
    </source>
</evidence>
<dbReference type="EMBL" id="JADIND010000014">
    <property type="protein sequence ID" value="MBO8429882.1"/>
    <property type="molecule type" value="Genomic_DNA"/>
</dbReference>
<feature type="transmembrane region" description="Helical" evidence="7">
    <location>
        <begin position="139"/>
        <end position="160"/>
    </location>
</feature>
<keyword evidence="6 7" id="KW-0472">Membrane</keyword>
<dbReference type="PANTHER" id="PTHR34229">
    <property type="entry name" value="METAL TRANSPORT PROTEIN HI_1621-RELATED"/>
    <property type="match status" value="1"/>
</dbReference>
<feature type="transmembrane region" description="Helical" evidence="7">
    <location>
        <begin position="7"/>
        <end position="28"/>
    </location>
</feature>
<name>A0A9D9DMM8_9BACT</name>
<evidence type="ECO:0000256" key="3">
    <source>
        <dbReference type="ARBA" id="ARBA00022475"/>
    </source>
</evidence>
<dbReference type="InterPro" id="IPR025937">
    <property type="entry name" value="PDGLE_dom"/>
</dbReference>
<feature type="transmembrane region" description="Helical" evidence="7">
    <location>
        <begin position="104"/>
        <end position="127"/>
    </location>
</feature>
<feature type="transmembrane region" description="Helical" evidence="7">
    <location>
        <begin position="272"/>
        <end position="293"/>
    </location>
</feature>
<proteinExistence type="predicted"/>
<protein>
    <submittedName>
        <fullName evidence="9">Energy-coupling factor ABC transporter permease</fullName>
    </submittedName>
</protein>
<reference evidence="9" key="1">
    <citation type="submission" date="2020-10" db="EMBL/GenBank/DDBJ databases">
        <authorList>
            <person name="Gilroy R."/>
        </authorList>
    </citation>
    <scope>NUCLEOTIDE SEQUENCE</scope>
    <source>
        <strain evidence="9">10192</strain>
    </source>
</reference>
<dbReference type="Gene3D" id="1.10.1760.20">
    <property type="match status" value="1"/>
</dbReference>
<dbReference type="Pfam" id="PF01891">
    <property type="entry name" value="CbiM"/>
    <property type="match status" value="1"/>
</dbReference>
<feature type="transmembrane region" description="Helical" evidence="7">
    <location>
        <begin position="180"/>
        <end position="199"/>
    </location>
</feature>
<accession>A0A9D9DMM8</accession>
<dbReference type="PANTHER" id="PTHR34229:SF1">
    <property type="entry name" value="METAL TRANSPORT PROTEIN HI_1621-RELATED"/>
    <property type="match status" value="1"/>
</dbReference>
<keyword evidence="2" id="KW-0813">Transport</keyword>
<feature type="transmembrane region" description="Helical" evidence="7">
    <location>
        <begin position="72"/>
        <end position="98"/>
    </location>
</feature>
<evidence type="ECO:0000313" key="10">
    <source>
        <dbReference type="Proteomes" id="UP000823632"/>
    </source>
</evidence>
<comment type="subcellular location">
    <subcellularLocation>
        <location evidence="1">Cell membrane</location>
        <topology evidence="1">Multi-pass membrane protein</topology>
    </subcellularLocation>
</comment>
<evidence type="ECO:0000256" key="7">
    <source>
        <dbReference type="SAM" id="Phobius"/>
    </source>
</evidence>
<keyword evidence="3" id="KW-1003">Cell membrane</keyword>
<evidence type="ECO:0000256" key="1">
    <source>
        <dbReference type="ARBA" id="ARBA00004651"/>
    </source>
</evidence>
<feature type="domain" description="PDGLE" evidence="8">
    <location>
        <begin position="207"/>
        <end position="267"/>
    </location>
</feature>
<organism evidence="9 10">
    <name type="scientific">Candidatus Scatousia excrementipullorum</name>
    <dbReference type="NCBI Taxonomy" id="2840936"/>
    <lineage>
        <taxon>Bacteria</taxon>
        <taxon>Candidatus Scatousia</taxon>
    </lineage>
</organism>
<sequence length="302" mass="31800">MHLGNGIICPVTGIPMLAVAAVSAFYAYKKAKKEFSKDKIFPAVCVTALVFALQMINFAIPLTGSSGHIVGGILLAVLMGPYAAFLAMCSILLVQAVFFADGGLLALGCNIFNMGFLACFVAYPLLFKTLEKRNRPLTCALLASIAALQLGSIAVVIEGWLSGSITLSNILTFTGLMQAIHLPIGVVEGVVTALIVAAARSVSLKNLSYIFGGTSLLLAGIISQFASQKPDGLEWSLLNISDSVVMQTQSFLYSLSEYVQAKSAVFAAWPSVLGNLAGLATVCFVMWLACSLISSEAVKENV</sequence>
<evidence type="ECO:0000259" key="8">
    <source>
        <dbReference type="Pfam" id="PF13190"/>
    </source>
</evidence>
<dbReference type="InterPro" id="IPR002751">
    <property type="entry name" value="CbiM/NikMN"/>
</dbReference>
<dbReference type="GO" id="GO:0000041">
    <property type="term" value="P:transition metal ion transport"/>
    <property type="evidence" value="ECO:0007669"/>
    <property type="project" value="InterPro"/>
</dbReference>
<dbReference type="GO" id="GO:0005886">
    <property type="term" value="C:plasma membrane"/>
    <property type="evidence" value="ECO:0007669"/>
    <property type="project" value="UniProtKB-SubCell"/>
</dbReference>
<evidence type="ECO:0000256" key="6">
    <source>
        <dbReference type="ARBA" id="ARBA00023136"/>
    </source>
</evidence>
<evidence type="ECO:0000256" key="2">
    <source>
        <dbReference type="ARBA" id="ARBA00022448"/>
    </source>
</evidence>
<evidence type="ECO:0000256" key="4">
    <source>
        <dbReference type="ARBA" id="ARBA00022692"/>
    </source>
</evidence>
<gene>
    <name evidence="9" type="ORF">IAC76_00705</name>
</gene>
<evidence type="ECO:0000313" key="9">
    <source>
        <dbReference type="EMBL" id="MBO8429882.1"/>
    </source>
</evidence>
<dbReference type="AlphaFoldDB" id="A0A9D9DMM8"/>
<keyword evidence="5 7" id="KW-1133">Transmembrane helix</keyword>
<dbReference type="Proteomes" id="UP000823632">
    <property type="component" value="Unassembled WGS sequence"/>
</dbReference>